<comment type="caution">
    <text evidence="4">The sequence shown here is derived from an EMBL/GenBank/DDBJ whole genome shotgun (WGS) entry which is preliminary data.</text>
</comment>
<proteinExistence type="predicted"/>
<dbReference type="Pfam" id="PF23394">
    <property type="entry name" value="DUF7102"/>
    <property type="match status" value="1"/>
</dbReference>
<feature type="region of interest" description="Disordered" evidence="1">
    <location>
        <begin position="438"/>
        <end position="493"/>
    </location>
</feature>
<feature type="domain" description="SAM-like" evidence="3">
    <location>
        <begin position="742"/>
        <end position="813"/>
    </location>
</feature>
<dbReference type="Pfam" id="PF23395">
    <property type="entry name" value="SAM_6"/>
    <property type="match status" value="1"/>
</dbReference>
<evidence type="ECO:0000313" key="4">
    <source>
        <dbReference type="EMBL" id="MDI1486483.1"/>
    </source>
</evidence>
<dbReference type="EMBL" id="JAPUFD010000003">
    <property type="protein sequence ID" value="MDI1486483.1"/>
    <property type="molecule type" value="Genomic_DNA"/>
</dbReference>
<reference evidence="4" key="1">
    <citation type="journal article" date="2023" name="Genome Biol. Evol.">
        <title>First Whole Genome Sequence and Flow Cytometry Genome Size Data for the Lichen-Forming Fungus Ramalina farinacea (Ascomycota).</title>
        <authorList>
            <person name="Llewellyn T."/>
            <person name="Mian S."/>
            <person name="Hill R."/>
            <person name="Leitch I.J."/>
            <person name="Gaya E."/>
        </authorList>
    </citation>
    <scope>NUCLEOTIDE SEQUENCE</scope>
    <source>
        <strain evidence="4">LIQ254RAFAR</strain>
    </source>
</reference>
<evidence type="ECO:0000259" key="3">
    <source>
        <dbReference type="Pfam" id="PF23395"/>
    </source>
</evidence>
<dbReference type="AlphaFoldDB" id="A0AA43TSC1"/>
<organism evidence="4 5">
    <name type="scientific">Ramalina farinacea</name>
    <dbReference type="NCBI Taxonomy" id="258253"/>
    <lineage>
        <taxon>Eukaryota</taxon>
        <taxon>Fungi</taxon>
        <taxon>Dikarya</taxon>
        <taxon>Ascomycota</taxon>
        <taxon>Pezizomycotina</taxon>
        <taxon>Lecanoromycetes</taxon>
        <taxon>OSLEUM clade</taxon>
        <taxon>Lecanoromycetidae</taxon>
        <taxon>Lecanorales</taxon>
        <taxon>Lecanorineae</taxon>
        <taxon>Ramalinaceae</taxon>
        <taxon>Ramalina</taxon>
    </lineage>
</organism>
<dbReference type="Proteomes" id="UP001161017">
    <property type="component" value="Unassembled WGS sequence"/>
</dbReference>
<protein>
    <submittedName>
        <fullName evidence="4">Uncharacterized protein</fullName>
    </submittedName>
</protein>
<evidence type="ECO:0000313" key="5">
    <source>
        <dbReference type="Proteomes" id="UP001161017"/>
    </source>
</evidence>
<accession>A0AA43TSC1</accession>
<evidence type="ECO:0000259" key="2">
    <source>
        <dbReference type="Pfam" id="PF23394"/>
    </source>
</evidence>
<feature type="domain" description="DUF7102" evidence="2">
    <location>
        <begin position="575"/>
        <end position="733"/>
    </location>
</feature>
<dbReference type="InterPro" id="IPR057559">
    <property type="entry name" value="SAM_6"/>
</dbReference>
<keyword evidence="5" id="KW-1185">Reference proteome</keyword>
<sequence length="818" mass="91185">MEDYPEPSIEEYARFYGLTRDHLQPHPLLHVNETSDVWQQTQDSSDLFQITPENATLPVERLAIGPEAASFLTSIGPQTYKGLPSPLSESIEIDTDRRRQLKQELPLLRRDHDHDLWLFARRIEPDLANEFLPCEALDEEADEALTWPSQTQSLTDTQWTKACSEKLAASVDDLLYLQKTLKWHTNGGEHKTFQEDEGITQYQKDPGSSSPAIKKSMAQCKVEVPLSPPWSAQAPLVKKHASFTDAMSEAMGSHPVLIPASSSGGEEDIDTFFGSTIAPIATSAERSIEQEQLMEADTILRVKIPVMDLSKPKLSWDSHYDSSLEVLKVLQIHEVIEPKKHLWKPNGKAERELSWVPFPAALAAVDIGDIRDDGATSTFLDHSDHLNSEDLVWKQEGFRILDDLQDSDEDDLEEGTFPDGNDLLSLVRKRRSVIDEDSELKPYFHPPKRVQQADGSKSTALDEKRPPSTISPASRLLRSDSGAQAQASSRVPEETQFAALGALNSFIAMRNGTGGPLAGGSLNFFGTSPQPALQDPSFIGLPSPELAAARENRNDADKDITLPSPTIQVPEDKRQFMMSTAFLSHRGLVHRMLDSYPTADIIERDFNPQNLAEKSPDDTLNQDADIIVSPSTGILLTSLQKIKQRTLPGQASRSEVRDRISATVPRYEQVIVLVRWDQSHGDDMTQTDCEALAEFLGFCSSIPSTDILVKLVVGAEDHLAKWIIALMVEHSHSNRHDLIGLEETPWELFLRHAGLNAFAAQMILNEIQASSTDERMSMPDALSAFLRMGLEEKVARFESMLGGRRALTRTHHILDARW</sequence>
<dbReference type="InterPro" id="IPR055528">
    <property type="entry name" value="DUF7102"/>
</dbReference>
<evidence type="ECO:0000256" key="1">
    <source>
        <dbReference type="SAM" id="MobiDB-lite"/>
    </source>
</evidence>
<gene>
    <name evidence="4" type="ORF">OHK93_005712</name>
</gene>
<name>A0AA43TSC1_9LECA</name>